<name>A0A1G1V5B3_9BACT</name>
<evidence type="ECO:0000313" key="2">
    <source>
        <dbReference type="EMBL" id="OGY10561.1"/>
    </source>
</evidence>
<dbReference type="EMBL" id="MHBZ01000033">
    <property type="protein sequence ID" value="OGY10561.1"/>
    <property type="molecule type" value="Genomic_DNA"/>
</dbReference>
<dbReference type="Pfam" id="PF13470">
    <property type="entry name" value="PIN_3"/>
    <property type="match status" value="1"/>
</dbReference>
<dbReference type="Proteomes" id="UP000178319">
    <property type="component" value="Unassembled WGS sequence"/>
</dbReference>
<accession>A0A1G1V5B3</accession>
<dbReference type="InterPro" id="IPR029060">
    <property type="entry name" value="PIN-like_dom_sf"/>
</dbReference>
<comment type="caution">
    <text evidence="2">The sequence shown here is derived from an EMBL/GenBank/DDBJ whole genome shotgun (WGS) entry which is preliminary data.</text>
</comment>
<evidence type="ECO:0000259" key="1">
    <source>
        <dbReference type="Pfam" id="PF13470"/>
    </source>
</evidence>
<dbReference type="STRING" id="1797516.A3D26_00485"/>
<dbReference type="PANTHER" id="PTHR34610">
    <property type="entry name" value="SSL7007 PROTEIN"/>
    <property type="match status" value="1"/>
</dbReference>
<dbReference type="InterPro" id="IPR002716">
    <property type="entry name" value="PIN_dom"/>
</dbReference>
<proteinExistence type="predicted"/>
<sequence>MISAFLDTNVLASGTVSATNPPGQILNAWRDNKFELVTSTHIIKELKRTLQKPYFQSHLSPNMVSNFIDLLLLEATIVPITTNIKSVATHPEDDLALAAAVNAKVNYFVTGDKPLLNKVGSSYCGVNLVTPNEFLGIIQQPE</sequence>
<feature type="domain" description="PIN" evidence="1">
    <location>
        <begin position="5"/>
        <end position="113"/>
    </location>
</feature>
<reference evidence="2 3" key="1">
    <citation type="journal article" date="2016" name="Nat. Commun.">
        <title>Thousands of microbial genomes shed light on interconnected biogeochemical processes in an aquifer system.</title>
        <authorList>
            <person name="Anantharaman K."/>
            <person name="Brown C.T."/>
            <person name="Hug L.A."/>
            <person name="Sharon I."/>
            <person name="Castelle C.J."/>
            <person name="Probst A.J."/>
            <person name="Thomas B.C."/>
            <person name="Singh A."/>
            <person name="Wilkins M.J."/>
            <person name="Karaoz U."/>
            <person name="Brodie E.L."/>
            <person name="Williams K.H."/>
            <person name="Hubbard S.S."/>
            <person name="Banfield J.F."/>
        </authorList>
    </citation>
    <scope>NUCLEOTIDE SEQUENCE [LARGE SCALE GENOMIC DNA]</scope>
</reference>
<gene>
    <name evidence="2" type="ORF">A3D26_00485</name>
</gene>
<dbReference type="AlphaFoldDB" id="A0A1G1V5B3"/>
<protein>
    <submittedName>
        <fullName evidence="2">Putative toxin-antitoxin system toxin component, PIN family</fullName>
    </submittedName>
</protein>
<dbReference type="NCBIfam" id="TIGR00305">
    <property type="entry name" value="putative toxin-antitoxin system toxin component, PIN family"/>
    <property type="match status" value="1"/>
</dbReference>
<dbReference type="PANTHER" id="PTHR34610:SF4">
    <property type="entry name" value="SLL8027 PROTEIN"/>
    <property type="match status" value="1"/>
</dbReference>
<organism evidence="2 3">
    <name type="scientific">Candidatus Blackburnbacteria bacterium RIFCSPHIGHO2_02_FULL_44_20</name>
    <dbReference type="NCBI Taxonomy" id="1797516"/>
    <lineage>
        <taxon>Bacteria</taxon>
        <taxon>Candidatus Blackburniibacteriota</taxon>
    </lineage>
</organism>
<dbReference type="SUPFAM" id="SSF88723">
    <property type="entry name" value="PIN domain-like"/>
    <property type="match status" value="1"/>
</dbReference>
<evidence type="ECO:0000313" key="3">
    <source>
        <dbReference type="Proteomes" id="UP000178319"/>
    </source>
</evidence>
<dbReference type="InterPro" id="IPR002850">
    <property type="entry name" value="PIN_toxin-like"/>
</dbReference>